<dbReference type="InterPro" id="IPR036457">
    <property type="entry name" value="PPM-type-like_dom_sf"/>
</dbReference>
<keyword evidence="3" id="KW-1185">Reference proteome</keyword>
<sequence length="76" mass="8316">MDETTEGKTLTVEVEPKKREADSESDDLVDVPSKKPKTCAHFAIYDGHGGRLAAEYAQKHLHGNVISAGLPRELLN</sequence>
<evidence type="ECO:0000313" key="3">
    <source>
        <dbReference type="Proteomes" id="UP000289738"/>
    </source>
</evidence>
<proteinExistence type="predicted"/>
<feature type="region of interest" description="Disordered" evidence="1">
    <location>
        <begin position="1"/>
        <end position="32"/>
    </location>
</feature>
<evidence type="ECO:0000256" key="1">
    <source>
        <dbReference type="SAM" id="MobiDB-lite"/>
    </source>
</evidence>
<dbReference type="EMBL" id="SDMP01000005">
    <property type="protein sequence ID" value="RYR56283.1"/>
    <property type="molecule type" value="Genomic_DNA"/>
</dbReference>
<evidence type="ECO:0000313" key="2">
    <source>
        <dbReference type="EMBL" id="RYR56283.1"/>
    </source>
</evidence>
<gene>
    <name evidence="2" type="ORF">Ahy_A05g022023</name>
</gene>
<dbReference type="AlphaFoldDB" id="A0A445CZ86"/>
<protein>
    <recommendedName>
        <fullName evidence="4">PPM-type phosphatase domain-containing protein</fullName>
    </recommendedName>
</protein>
<dbReference type="STRING" id="3818.A0A445CZ86"/>
<accession>A0A445CZ86</accession>
<organism evidence="2 3">
    <name type="scientific">Arachis hypogaea</name>
    <name type="common">Peanut</name>
    <dbReference type="NCBI Taxonomy" id="3818"/>
    <lineage>
        <taxon>Eukaryota</taxon>
        <taxon>Viridiplantae</taxon>
        <taxon>Streptophyta</taxon>
        <taxon>Embryophyta</taxon>
        <taxon>Tracheophyta</taxon>
        <taxon>Spermatophyta</taxon>
        <taxon>Magnoliopsida</taxon>
        <taxon>eudicotyledons</taxon>
        <taxon>Gunneridae</taxon>
        <taxon>Pentapetalae</taxon>
        <taxon>rosids</taxon>
        <taxon>fabids</taxon>
        <taxon>Fabales</taxon>
        <taxon>Fabaceae</taxon>
        <taxon>Papilionoideae</taxon>
        <taxon>50 kb inversion clade</taxon>
        <taxon>dalbergioids sensu lato</taxon>
        <taxon>Dalbergieae</taxon>
        <taxon>Pterocarpus clade</taxon>
        <taxon>Arachis</taxon>
    </lineage>
</organism>
<reference evidence="2 3" key="1">
    <citation type="submission" date="2019-01" db="EMBL/GenBank/DDBJ databases">
        <title>Sequencing of cultivated peanut Arachis hypogaea provides insights into genome evolution and oil improvement.</title>
        <authorList>
            <person name="Chen X."/>
        </authorList>
    </citation>
    <scope>NUCLEOTIDE SEQUENCE [LARGE SCALE GENOMIC DNA]</scope>
    <source>
        <strain evidence="3">cv. Fuhuasheng</strain>
        <tissue evidence="2">Leaves</tissue>
    </source>
</reference>
<dbReference type="Proteomes" id="UP000289738">
    <property type="component" value="Chromosome A05"/>
</dbReference>
<name>A0A445CZ86_ARAHY</name>
<dbReference type="Gene3D" id="3.60.40.10">
    <property type="entry name" value="PPM-type phosphatase domain"/>
    <property type="match status" value="1"/>
</dbReference>
<dbReference type="SUPFAM" id="SSF81606">
    <property type="entry name" value="PP2C-like"/>
    <property type="match status" value="1"/>
</dbReference>
<evidence type="ECO:0008006" key="4">
    <source>
        <dbReference type="Google" id="ProtNLM"/>
    </source>
</evidence>
<comment type="caution">
    <text evidence="2">The sequence shown here is derived from an EMBL/GenBank/DDBJ whole genome shotgun (WGS) entry which is preliminary data.</text>
</comment>